<feature type="domain" description="tRNA (32-2'-O)-methyltransferase regulator THADA-like TPR repeats region" evidence="2">
    <location>
        <begin position="476"/>
        <end position="692"/>
    </location>
</feature>
<dbReference type="InterPro" id="IPR051954">
    <property type="entry name" value="tRNA_methyltransferase_THADA"/>
</dbReference>
<dbReference type="AlphaFoldDB" id="A0A8S3XG31"/>
<gene>
    <name evidence="3" type="ORF">PAPOLLO_LOCUS17991</name>
</gene>
<reference evidence="3" key="1">
    <citation type="submission" date="2021-04" db="EMBL/GenBank/DDBJ databases">
        <authorList>
            <person name="Tunstrom K."/>
        </authorList>
    </citation>
    <scope>NUCLEOTIDE SEQUENCE</scope>
</reference>
<dbReference type="PANTHER" id="PTHR14387:SF7">
    <property type="entry name" value="THYROID ADENOMA-ASSOCIATED PROTEIN"/>
    <property type="match status" value="1"/>
</dbReference>
<feature type="domain" description="DUF2428" evidence="1">
    <location>
        <begin position="857"/>
        <end position="1035"/>
    </location>
</feature>
<comment type="caution">
    <text evidence="3">The sequence shown here is derived from an EMBL/GenBank/DDBJ whole genome shotgun (WGS) entry which is preliminary data.</text>
</comment>
<dbReference type="InterPro" id="IPR056843">
    <property type="entry name" value="THADA-like_TPR"/>
</dbReference>
<evidence type="ECO:0000313" key="3">
    <source>
        <dbReference type="EMBL" id="CAG5023562.1"/>
    </source>
</evidence>
<accession>A0A8S3XG31</accession>
<dbReference type="Pfam" id="PF10350">
    <property type="entry name" value="DUF2428"/>
    <property type="match status" value="1"/>
</dbReference>
<keyword evidence="4" id="KW-1185">Reference proteome</keyword>
<proteinExistence type="predicted"/>
<dbReference type="GO" id="GO:0030488">
    <property type="term" value="P:tRNA methylation"/>
    <property type="evidence" value="ECO:0007669"/>
    <property type="project" value="TreeGrafter"/>
</dbReference>
<dbReference type="GO" id="GO:0005829">
    <property type="term" value="C:cytosol"/>
    <property type="evidence" value="ECO:0007669"/>
    <property type="project" value="TreeGrafter"/>
</dbReference>
<evidence type="ECO:0000259" key="1">
    <source>
        <dbReference type="Pfam" id="PF10350"/>
    </source>
</evidence>
<dbReference type="InterPro" id="IPR019442">
    <property type="entry name" value="THADA/TRM732_DUF2428"/>
</dbReference>
<sequence length="1243" mass="138648">MNGLTLRISGSSSKKIKGTLAYTPVIIPKHLLAKTGDENILVEKFQKCHSVDEQLSVLKENLHTSDVMTLNFLVIIFLLAEMKHPVKCFLVRYISKNNNLQESFSKALASEILSYISVKNVDCKVYMEIIPRIASCIENFPAGGMAIKQIKVELSEYLAQCLQCCVETLRYMKSLSPTEKNELFNLAHLTLRMLLYIVQKVTFHNTAEITSTFSALRLNIKELLFDEEVPMDTKSVCGILLISMYNLQERSNAWIEILKSEVTDWEFNSLMENDSAKLSLYSAITTVVPTPELITMSVGPESALIKLTYNILAIGEKTSSDSTFTLSVTRTLVQISKTLSKTSDRNLGLQLVDCLLTFVWSHLEHYMDSVRHLTGQVLANIVRYCTELKKEGDDKALDRLFTALMSLDRSRKSYYVSLTSLTSELGASCILGRMPNAICDTIKALDIQAVQASATTALETLLQRHSKETSSEALYKSWVKPILSHVMTNALDSAVLNILENILLQAVRIDENILDYLLPYIKQLPSTNGNCRDDLKCVLMLLSVVRKSNVAAKLNATDEEWKGLISYELLRMAAVNVVDETRILSLSLIVESPKSTEAFTSQELELVLWYLKYNINAQAPNFRQLTLSLMKKFIKRLEDSFKVLKRQKGLNDEYNKGDYYLSFVEMLRDFCYGCLIRGVNYSRRYVALQVLVWCEDVSLEGYQRTWKPHYVENLLIHLEDSYETNKAFALEILKMCPVKMIQEQRHVIGLELDQILRQASSVKPTDCISAAYKLQLMVDRLPESILKGSRCAVPEAVKYYLACVLLQELRRELSVCERCVLRAAGEAPLHGLLHAARHLLGHLHPGTISQDQSWSSLIEQIINTCVEVNAAVACVVNNSSPEGHLPMDMSGVVITDHGNSGNVKLEDGRLVTAQMVLLCAWRSVKEVSLLLGSLSSRMTIQGEEHDYGTLSQQQVVLIGKHFTKLLAETKHRGAFEQAYVGFTKLLSRLWRCRSESLHSLPRRWLTEMLQSIAADDGTGPISATRRSAGLPFMIQMKDDKGHTHTPPHGAGEHGTAGERASRVLGRVRVCDAALRRRTRQQRAADARALRCATAARAPARGACAAARTQGLRRAHLAGEELCNAAAECSGGARVWCGSCEEFGALVQQEHHDRQDVLPALPTTLRLYAGETTRSEWKRGCPVAHAVPLPHSSSAGQTLSVCSRGNRLQFEAGLLHRTRGIVCTELGAEDQAAGCQGHSATYIA</sequence>
<dbReference type="Proteomes" id="UP000691718">
    <property type="component" value="Unassembled WGS sequence"/>
</dbReference>
<name>A0A8S3XG31_PARAO</name>
<dbReference type="Pfam" id="PF25150">
    <property type="entry name" value="TPR_Trm732"/>
    <property type="match status" value="1"/>
</dbReference>
<organism evidence="3 4">
    <name type="scientific">Parnassius apollo</name>
    <name type="common">Apollo butterfly</name>
    <name type="synonym">Papilio apollo</name>
    <dbReference type="NCBI Taxonomy" id="110799"/>
    <lineage>
        <taxon>Eukaryota</taxon>
        <taxon>Metazoa</taxon>
        <taxon>Ecdysozoa</taxon>
        <taxon>Arthropoda</taxon>
        <taxon>Hexapoda</taxon>
        <taxon>Insecta</taxon>
        <taxon>Pterygota</taxon>
        <taxon>Neoptera</taxon>
        <taxon>Endopterygota</taxon>
        <taxon>Lepidoptera</taxon>
        <taxon>Glossata</taxon>
        <taxon>Ditrysia</taxon>
        <taxon>Papilionoidea</taxon>
        <taxon>Papilionidae</taxon>
        <taxon>Parnassiinae</taxon>
        <taxon>Parnassini</taxon>
        <taxon>Parnassius</taxon>
        <taxon>Parnassius</taxon>
    </lineage>
</organism>
<dbReference type="EMBL" id="CAJQZP010001153">
    <property type="protein sequence ID" value="CAG5023562.1"/>
    <property type="molecule type" value="Genomic_DNA"/>
</dbReference>
<evidence type="ECO:0000259" key="2">
    <source>
        <dbReference type="Pfam" id="PF25150"/>
    </source>
</evidence>
<protein>
    <submittedName>
        <fullName evidence="3">(apollo) hypothetical protein</fullName>
    </submittedName>
</protein>
<dbReference type="OrthoDB" id="73997at2759"/>
<evidence type="ECO:0000313" key="4">
    <source>
        <dbReference type="Proteomes" id="UP000691718"/>
    </source>
</evidence>
<dbReference type="PANTHER" id="PTHR14387">
    <property type="entry name" value="THADA/DEATH RECEPTOR INTERACTING PROTEIN"/>
    <property type="match status" value="1"/>
</dbReference>